<dbReference type="SUPFAM" id="SSF48371">
    <property type="entry name" value="ARM repeat"/>
    <property type="match status" value="1"/>
</dbReference>
<dbReference type="GO" id="GO:0005634">
    <property type="term" value="C:nucleus"/>
    <property type="evidence" value="ECO:0007669"/>
    <property type="project" value="UniProtKB-SubCell"/>
</dbReference>
<proteinExistence type="inferred from homology"/>
<evidence type="ECO:0000256" key="1">
    <source>
        <dbReference type="ARBA" id="ARBA00002355"/>
    </source>
</evidence>
<evidence type="ECO:0000313" key="9">
    <source>
        <dbReference type="Proteomes" id="UP001321749"/>
    </source>
</evidence>
<reference evidence="8" key="2">
    <citation type="submission" date="2023-06" db="EMBL/GenBank/DDBJ databases">
        <authorList>
            <consortium name="Lawrence Berkeley National Laboratory"/>
            <person name="Mondo S.J."/>
            <person name="Hensen N."/>
            <person name="Bonometti L."/>
            <person name="Westerberg I."/>
            <person name="Brannstrom I.O."/>
            <person name="Guillou S."/>
            <person name="Cros-Aarteil S."/>
            <person name="Calhoun S."/>
            <person name="Haridas S."/>
            <person name="Kuo A."/>
            <person name="Pangilinan J."/>
            <person name="Riley R."/>
            <person name="Labutti K."/>
            <person name="Andreopoulos B."/>
            <person name="Lipzen A."/>
            <person name="Chen C."/>
            <person name="Yanf M."/>
            <person name="Daum C."/>
            <person name="Ng V."/>
            <person name="Clum A."/>
            <person name="Steindorff A."/>
            <person name="Ohm R."/>
            <person name="Martin F."/>
            <person name="Silar P."/>
            <person name="Natvig D."/>
            <person name="Lalanne C."/>
            <person name="Gautier V."/>
            <person name="Ament-Velasquez S.L."/>
            <person name="Kruys A."/>
            <person name="Hutchinson M.I."/>
            <person name="Powell A.J."/>
            <person name="Barry K."/>
            <person name="Miller A.N."/>
            <person name="Grigoriev I.V."/>
            <person name="Debuchy R."/>
            <person name="Gladieux P."/>
            <person name="Thoren M.H."/>
            <person name="Johannesson H."/>
        </authorList>
    </citation>
    <scope>NUCLEOTIDE SEQUENCE</scope>
    <source>
        <strain evidence="8">PSN324</strain>
    </source>
</reference>
<dbReference type="EMBL" id="MU865136">
    <property type="protein sequence ID" value="KAK4457098.1"/>
    <property type="molecule type" value="Genomic_DNA"/>
</dbReference>
<evidence type="ECO:0000256" key="3">
    <source>
        <dbReference type="ARBA" id="ARBA00006427"/>
    </source>
</evidence>
<organism evidence="8 9">
    <name type="scientific">Cladorrhinum samala</name>
    <dbReference type="NCBI Taxonomy" id="585594"/>
    <lineage>
        <taxon>Eukaryota</taxon>
        <taxon>Fungi</taxon>
        <taxon>Dikarya</taxon>
        <taxon>Ascomycota</taxon>
        <taxon>Pezizomycotina</taxon>
        <taxon>Sordariomycetes</taxon>
        <taxon>Sordariomycetidae</taxon>
        <taxon>Sordariales</taxon>
        <taxon>Podosporaceae</taxon>
        <taxon>Cladorrhinum</taxon>
    </lineage>
</organism>
<comment type="subunit">
    <text evidence="5">Component of the RIX1 complex.</text>
</comment>
<dbReference type="InterPro" id="IPR016024">
    <property type="entry name" value="ARM-type_fold"/>
</dbReference>
<dbReference type="GO" id="GO:0120330">
    <property type="term" value="C:rixosome complex"/>
    <property type="evidence" value="ECO:0007669"/>
    <property type="project" value="UniProtKB-UniRule"/>
</dbReference>
<feature type="domain" description="Pre-rRNA-processing protein Ipi1 N-terminal" evidence="7">
    <location>
        <begin position="132"/>
        <end position="239"/>
    </location>
</feature>
<evidence type="ECO:0000256" key="2">
    <source>
        <dbReference type="ARBA" id="ARBA00004123"/>
    </source>
</evidence>
<evidence type="ECO:0000313" key="8">
    <source>
        <dbReference type="EMBL" id="KAK4457098.1"/>
    </source>
</evidence>
<sequence>MGSSNKKKKEKKKDFNKAKLKVGKAKAKAASFTDTSFKSKSITVNQQSLISSSLTPLEQFKQHLSLCISAKSDTARRDALAYITKHISSPSLSSQISIPLILTKLLPLLTDSASPVRTQLLKLLASLPAGSVPPHASQILLYVRSGLTHLALPVRLTALSALEWLVSVAGPSAVSCPGGWLKTLTSFSSMLGWNPSVSSAMASKGWSVGIKPVLLGKQNAKKGEPEAKARQLEVLAKFIHQGLKDEYDEGRTAEQGQGEADQAYWDNLYRLPRTPNPFAYLNLFGVPRDEENEMYLDRDSRARVFDAKWRAVIEKGKEDARKEGGAVGRAAAALHRALNGGAVVVTAAEGGSREEEDTEEDEDMKDDE</sequence>
<dbReference type="Pfam" id="PF12333">
    <property type="entry name" value="Ipi1_N"/>
    <property type="match status" value="1"/>
</dbReference>
<dbReference type="Proteomes" id="UP001321749">
    <property type="component" value="Unassembled WGS sequence"/>
</dbReference>
<comment type="subcellular location">
    <subcellularLocation>
        <location evidence="2 5">Nucleus</location>
    </subcellularLocation>
</comment>
<keyword evidence="4 5" id="KW-0539">Nucleus</keyword>
<dbReference type="InterPro" id="IPR024679">
    <property type="entry name" value="Ipi1_N"/>
</dbReference>
<name>A0AAV9H8P8_9PEZI</name>
<comment type="similarity">
    <text evidence="3 5">Belongs to the IPI1/TEX10 family.</text>
</comment>
<protein>
    <recommendedName>
        <fullName evidence="5">Pre-rRNA-processing protein</fullName>
    </recommendedName>
</protein>
<dbReference type="AlphaFoldDB" id="A0AAV9H8P8"/>
<evidence type="ECO:0000256" key="5">
    <source>
        <dbReference type="RuleBase" id="RU368021"/>
    </source>
</evidence>
<keyword evidence="5" id="KW-0690">Ribosome biogenesis</keyword>
<evidence type="ECO:0000256" key="4">
    <source>
        <dbReference type="ARBA" id="ARBA00023242"/>
    </source>
</evidence>
<gene>
    <name evidence="8" type="ORF">QBC42DRAFT_45357</name>
</gene>
<evidence type="ECO:0000259" key="7">
    <source>
        <dbReference type="Pfam" id="PF12333"/>
    </source>
</evidence>
<dbReference type="PANTHER" id="PTHR16056:SF2">
    <property type="entry name" value="TESTIS-EXPRESSED PROTEIN 10"/>
    <property type="match status" value="1"/>
</dbReference>
<comment type="function">
    <text evidence="1 5">Component of the RIX1 complex required for processing of ITS2 sequences from 35S pre-rRNA.</text>
</comment>
<feature type="region of interest" description="Disordered" evidence="6">
    <location>
        <begin position="345"/>
        <end position="368"/>
    </location>
</feature>
<dbReference type="InterPro" id="IPR011989">
    <property type="entry name" value="ARM-like"/>
</dbReference>
<dbReference type="Gene3D" id="1.25.10.10">
    <property type="entry name" value="Leucine-rich Repeat Variant"/>
    <property type="match status" value="1"/>
</dbReference>
<comment type="caution">
    <text evidence="8">The sequence shown here is derived from an EMBL/GenBank/DDBJ whole genome shotgun (WGS) entry which is preliminary data.</text>
</comment>
<keyword evidence="9" id="KW-1185">Reference proteome</keyword>
<evidence type="ECO:0000256" key="6">
    <source>
        <dbReference type="SAM" id="MobiDB-lite"/>
    </source>
</evidence>
<accession>A0AAV9H8P8</accession>
<reference evidence="8" key="1">
    <citation type="journal article" date="2023" name="Mol. Phylogenet. Evol.">
        <title>Genome-scale phylogeny and comparative genomics of the fungal order Sordariales.</title>
        <authorList>
            <person name="Hensen N."/>
            <person name="Bonometti L."/>
            <person name="Westerberg I."/>
            <person name="Brannstrom I.O."/>
            <person name="Guillou S."/>
            <person name="Cros-Aarteil S."/>
            <person name="Calhoun S."/>
            <person name="Haridas S."/>
            <person name="Kuo A."/>
            <person name="Mondo S."/>
            <person name="Pangilinan J."/>
            <person name="Riley R."/>
            <person name="LaButti K."/>
            <person name="Andreopoulos B."/>
            <person name="Lipzen A."/>
            <person name="Chen C."/>
            <person name="Yan M."/>
            <person name="Daum C."/>
            <person name="Ng V."/>
            <person name="Clum A."/>
            <person name="Steindorff A."/>
            <person name="Ohm R.A."/>
            <person name="Martin F."/>
            <person name="Silar P."/>
            <person name="Natvig D.O."/>
            <person name="Lalanne C."/>
            <person name="Gautier V."/>
            <person name="Ament-Velasquez S.L."/>
            <person name="Kruys A."/>
            <person name="Hutchinson M.I."/>
            <person name="Powell A.J."/>
            <person name="Barry K."/>
            <person name="Miller A.N."/>
            <person name="Grigoriev I.V."/>
            <person name="Debuchy R."/>
            <person name="Gladieux P."/>
            <person name="Hiltunen Thoren M."/>
            <person name="Johannesson H."/>
        </authorList>
    </citation>
    <scope>NUCLEOTIDE SEQUENCE</scope>
    <source>
        <strain evidence="8">PSN324</strain>
    </source>
</reference>
<keyword evidence="5" id="KW-0698">rRNA processing</keyword>
<dbReference type="GO" id="GO:0006364">
    <property type="term" value="P:rRNA processing"/>
    <property type="evidence" value="ECO:0007669"/>
    <property type="project" value="UniProtKB-UniRule"/>
</dbReference>
<dbReference type="PANTHER" id="PTHR16056">
    <property type="entry name" value="REGULATOR OF MICROTUBULE DYNAMICS PROTEIN"/>
    <property type="match status" value="1"/>
</dbReference>
<feature type="compositionally biased region" description="Acidic residues" evidence="6">
    <location>
        <begin position="354"/>
        <end position="368"/>
    </location>
</feature>